<dbReference type="GO" id="GO:0004386">
    <property type="term" value="F:helicase activity"/>
    <property type="evidence" value="ECO:0007669"/>
    <property type="project" value="UniProtKB-KW"/>
</dbReference>
<keyword evidence="6" id="KW-0347">Helicase</keyword>
<feature type="compositionally biased region" description="Polar residues" evidence="3">
    <location>
        <begin position="7"/>
        <end position="20"/>
    </location>
</feature>
<reference evidence="6" key="1">
    <citation type="submission" date="2021-08" db="EMBL/GenBank/DDBJ databases">
        <authorList>
            <person name="Zhang H."/>
            <person name="Xu M."/>
            <person name="Yu Z."/>
            <person name="Yang L."/>
            <person name="Cai Y."/>
        </authorList>
    </citation>
    <scope>NUCLEOTIDE SEQUENCE</scope>
    <source>
        <strain evidence="6">CHL1</strain>
    </source>
</reference>
<dbReference type="KEGG" id="cmet:K6K41_23550"/>
<keyword evidence="2" id="KW-0067">ATP-binding</keyword>
<organism evidence="6 7">
    <name type="scientific">Chenggangzhangella methanolivorans</name>
    <dbReference type="NCBI Taxonomy" id="1437009"/>
    <lineage>
        <taxon>Bacteria</taxon>
        <taxon>Pseudomonadati</taxon>
        <taxon>Pseudomonadota</taxon>
        <taxon>Alphaproteobacteria</taxon>
        <taxon>Hyphomicrobiales</taxon>
        <taxon>Methylopilaceae</taxon>
        <taxon>Chenggangzhangella</taxon>
    </lineage>
</organism>
<dbReference type="PROSITE" id="PS51194">
    <property type="entry name" value="HELICASE_CTER"/>
    <property type="match status" value="1"/>
</dbReference>
<dbReference type="SMART" id="SM00487">
    <property type="entry name" value="DEXDc"/>
    <property type="match status" value="1"/>
</dbReference>
<keyword evidence="7" id="KW-1185">Reference proteome</keyword>
<keyword evidence="6" id="KW-0378">Hydrolase</keyword>
<protein>
    <submittedName>
        <fullName evidence="6">DEAD/DEAH box helicase</fullName>
    </submittedName>
</protein>
<dbReference type="RefSeq" id="WP_378147788.1">
    <property type="nucleotide sequence ID" value="NZ_JBHRXS010000006.1"/>
</dbReference>
<dbReference type="CDD" id="cd17922">
    <property type="entry name" value="DEXHc_LHR-like"/>
    <property type="match status" value="1"/>
</dbReference>
<dbReference type="SUPFAM" id="SSF52540">
    <property type="entry name" value="P-loop containing nucleoside triphosphate hydrolases"/>
    <property type="match status" value="1"/>
</dbReference>
<evidence type="ECO:0000313" key="6">
    <source>
        <dbReference type="EMBL" id="QZN99636.1"/>
    </source>
</evidence>
<dbReference type="EMBL" id="CP081869">
    <property type="protein sequence ID" value="QZN99636.1"/>
    <property type="molecule type" value="Genomic_DNA"/>
</dbReference>
<dbReference type="GO" id="GO:0016887">
    <property type="term" value="F:ATP hydrolysis activity"/>
    <property type="evidence" value="ECO:0007669"/>
    <property type="project" value="TreeGrafter"/>
</dbReference>
<keyword evidence="1" id="KW-0547">Nucleotide-binding</keyword>
<feature type="region of interest" description="Disordered" evidence="3">
    <location>
        <begin position="1"/>
        <end position="21"/>
    </location>
</feature>
<evidence type="ECO:0000256" key="1">
    <source>
        <dbReference type="ARBA" id="ARBA00022741"/>
    </source>
</evidence>
<dbReference type="GO" id="GO:0005524">
    <property type="term" value="F:ATP binding"/>
    <property type="evidence" value="ECO:0007669"/>
    <property type="project" value="UniProtKB-KW"/>
</dbReference>
<dbReference type="InterPro" id="IPR027417">
    <property type="entry name" value="P-loop_NTPase"/>
</dbReference>
<dbReference type="InterPro" id="IPR052511">
    <property type="entry name" value="ATP-dep_Helicase"/>
</dbReference>
<gene>
    <name evidence="6" type="ORF">K6K41_23550</name>
</gene>
<dbReference type="Pfam" id="PF00271">
    <property type="entry name" value="Helicase_C"/>
    <property type="match status" value="1"/>
</dbReference>
<dbReference type="PANTHER" id="PTHR47962:SF5">
    <property type="entry name" value="ATP-DEPENDENT HELICASE LHR-RELATED"/>
    <property type="match status" value="1"/>
</dbReference>
<dbReference type="Pfam" id="PF00270">
    <property type="entry name" value="DEAD"/>
    <property type="match status" value="1"/>
</dbReference>
<feature type="domain" description="Helicase ATP-binding" evidence="4">
    <location>
        <begin position="51"/>
        <end position="230"/>
    </location>
</feature>
<dbReference type="SMART" id="SM00490">
    <property type="entry name" value="HELICc"/>
    <property type="match status" value="1"/>
</dbReference>
<dbReference type="AlphaFoldDB" id="A0A9E6R8V0"/>
<dbReference type="GO" id="GO:0003677">
    <property type="term" value="F:DNA binding"/>
    <property type="evidence" value="ECO:0007669"/>
    <property type="project" value="TreeGrafter"/>
</dbReference>
<dbReference type="PANTHER" id="PTHR47962">
    <property type="entry name" value="ATP-DEPENDENT HELICASE LHR-RELATED-RELATED"/>
    <property type="match status" value="1"/>
</dbReference>
<dbReference type="InterPro" id="IPR014001">
    <property type="entry name" value="Helicase_ATP-bd"/>
</dbReference>
<dbReference type="Proteomes" id="UP000825701">
    <property type="component" value="Chromosome"/>
</dbReference>
<accession>A0A9E6R8V0</accession>
<evidence type="ECO:0000256" key="2">
    <source>
        <dbReference type="ARBA" id="ARBA00022840"/>
    </source>
</evidence>
<dbReference type="PROSITE" id="PS51192">
    <property type="entry name" value="HELICASE_ATP_BIND_1"/>
    <property type="match status" value="1"/>
</dbReference>
<evidence type="ECO:0000259" key="5">
    <source>
        <dbReference type="PROSITE" id="PS51194"/>
    </source>
</evidence>
<dbReference type="InterPro" id="IPR001650">
    <property type="entry name" value="Helicase_C-like"/>
</dbReference>
<feature type="domain" description="Helicase C-terminal" evidence="5">
    <location>
        <begin position="275"/>
        <end position="432"/>
    </location>
</feature>
<evidence type="ECO:0000256" key="3">
    <source>
        <dbReference type="SAM" id="MobiDB-lite"/>
    </source>
</evidence>
<proteinExistence type="predicted"/>
<evidence type="ECO:0000259" key="4">
    <source>
        <dbReference type="PROSITE" id="PS51192"/>
    </source>
</evidence>
<evidence type="ECO:0000313" key="7">
    <source>
        <dbReference type="Proteomes" id="UP000825701"/>
    </source>
</evidence>
<name>A0A9E6R8V0_9HYPH</name>
<sequence length="753" mass="81815">MARDRAQVTTSSPPSASETVASFDRLHPEIRRWIWEQKWEELRDVQDRTIGAVLGGDGDVLVSAATAAGKTEAAFLPVLTAVANREEPGLSVLYVSPLKALINDQFGRLDQLCERLEVDVVRWHGDAPQSAKDRARRNPRGVALITPESIEALFVRRPAEARKLLGALDFIVIDELHAFLKGPRGLHLSSLLRRIDALSKKRARRIGLSATIGDPMVAAAWLAPERPESVVMVESSGGAPELLLQVRGYLERPEVDDPDDMEADEGEAEPIALDRIADHMFATLRGANNLVFGGSRRRVEAVADRLRRRCEAAGVPNEFFPHHGSLAKGLREELEARLKKGDLPTTGVATTTLELGIDIGSVKSVAQVGAPRSLASLRQRLGRSGRRKGAAAVLRIYVRELVVTADSDPLERLRVDVAMSVAAVRLLLARFVEPPTTDPAVATVVLHQVLSIIAERGGARAPDLYAAVCGAGPLSSFGKADFVELLRSMASPEAKLLEQSPDGTIMLGEKGEQLTTGRDFYAIFPSDEEWRLVAGGRTLGTIPIANAVGVGSLVAFAGQRWRVTAVDDRSNVLEVEIHRSAKVPKFDGKANEPLHDRLLAEMFEVYRSGDVPAFLDPAAKAMLTEGREAFDEHGLAETRFVASGRDVHVLLWRGTEFCTVFSIALQSAGLEVEVNDLGITVANATVEEVRAVVANLAGMPPIPAGDLAEFVENLRAAKYDEFVPEALLRRFWARDRAHLPSEILAVAQALARD</sequence>
<dbReference type="InterPro" id="IPR011545">
    <property type="entry name" value="DEAD/DEAH_box_helicase_dom"/>
</dbReference>
<dbReference type="Gene3D" id="3.40.50.300">
    <property type="entry name" value="P-loop containing nucleotide triphosphate hydrolases"/>
    <property type="match status" value="2"/>
</dbReference>